<evidence type="ECO:0000313" key="4">
    <source>
        <dbReference type="EMBL" id="PKA64757.1"/>
    </source>
</evidence>
<dbReference type="AlphaFoldDB" id="A0A2I0BAC8"/>
<dbReference type="PANTHER" id="PTHR24078">
    <property type="entry name" value="DNAJ HOMOLOG SUBFAMILY C MEMBER"/>
    <property type="match status" value="1"/>
</dbReference>
<dbReference type="InterPro" id="IPR001623">
    <property type="entry name" value="DnaJ_domain"/>
</dbReference>
<feature type="domain" description="J" evidence="3">
    <location>
        <begin position="6"/>
        <end position="74"/>
    </location>
</feature>
<dbReference type="PROSITE" id="PS50076">
    <property type="entry name" value="DNAJ_2"/>
    <property type="match status" value="1"/>
</dbReference>
<gene>
    <name evidence="4" type="primary">ATJ2</name>
    <name evidence="4" type="ORF">AXF42_Ash016788</name>
</gene>
<dbReference type="GO" id="GO:0006457">
    <property type="term" value="P:protein folding"/>
    <property type="evidence" value="ECO:0007669"/>
    <property type="project" value="InterPro"/>
</dbReference>
<proteinExistence type="predicted"/>
<dbReference type="Proteomes" id="UP000236161">
    <property type="component" value="Unassembled WGS sequence"/>
</dbReference>
<evidence type="ECO:0000313" key="5">
    <source>
        <dbReference type="Proteomes" id="UP000236161"/>
    </source>
</evidence>
<feature type="compositionally biased region" description="Basic and acidic residues" evidence="2">
    <location>
        <begin position="140"/>
        <end position="158"/>
    </location>
</feature>
<feature type="compositionally biased region" description="Polar residues" evidence="2">
    <location>
        <begin position="159"/>
        <end position="177"/>
    </location>
</feature>
<dbReference type="SUPFAM" id="SSF46565">
    <property type="entry name" value="Chaperone J-domain"/>
    <property type="match status" value="1"/>
</dbReference>
<reference evidence="4 5" key="1">
    <citation type="journal article" date="2017" name="Nature">
        <title>The Apostasia genome and the evolution of orchids.</title>
        <authorList>
            <person name="Zhang G.Q."/>
            <person name="Liu K.W."/>
            <person name="Li Z."/>
            <person name="Lohaus R."/>
            <person name="Hsiao Y.Y."/>
            <person name="Niu S.C."/>
            <person name="Wang J.Y."/>
            <person name="Lin Y.C."/>
            <person name="Xu Q."/>
            <person name="Chen L.J."/>
            <person name="Yoshida K."/>
            <person name="Fujiwara S."/>
            <person name="Wang Z.W."/>
            <person name="Zhang Y.Q."/>
            <person name="Mitsuda N."/>
            <person name="Wang M."/>
            <person name="Liu G.H."/>
            <person name="Pecoraro L."/>
            <person name="Huang H.X."/>
            <person name="Xiao X.J."/>
            <person name="Lin M."/>
            <person name="Wu X.Y."/>
            <person name="Wu W.L."/>
            <person name="Chen Y.Y."/>
            <person name="Chang S.B."/>
            <person name="Sakamoto S."/>
            <person name="Ohme-Takagi M."/>
            <person name="Yagi M."/>
            <person name="Zeng S.J."/>
            <person name="Shen C.Y."/>
            <person name="Yeh C.M."/>
            <person name="Luo Y.B."/>
            <person name="Tsai W.C."/>
            <person name="Van de Peer Y."/>
            <person name="Liu Z.J."/>
        </authorList>
    </citation>
    <scope>NUCLEOTIDE SEQUENCE [LARGE SCALE GENOMIC DNA]</scope>
    <source>
        <strain evidence="5">cv. Shenzhen</strain>
        <tissue evidence="4">Stem</tissue>
    </source>
</reference>
<dbReference type="CDD" id="cd06257">
    <property type="entry name" value="DnaJ"/>
    <property type="match status" value="1"/>
</dbReference>
<accession>A0A2I0BAC8</accession>
<dbReference type="PRINTS" id="PR00625">
    <property type="entry name" value="JDOMAIN"/>
</dbReference>
<dbReference type="PANTHER" id="PTHR24078:SF522">
    <property type="entry name" value="DNAJ CHAPERONE C-TERMINAL DOMAIN-CONTAINING PROTEIN"/>
    <property type="match status" value="1"/>
</dbReference>
<dbReference type="OrthoDB" id="550424at2759"/>
<dbReference type="Pfam" id="PF00226">
    <property type="entry name" value="DnaJ"/>
    <property type="match status" value="1"/>
</dbReference>
<keyword evidence="5" id="KW-1185">Reference proteome</keyword>
<dbReference type="InterPro" id="IPR008971">
    <property type="entry name" value="HSP40/DnaJ_pept-bd"/>
</dbReference>
<dbReference type="InterPro" id="IPR036869">
    <property type="entry name" value="J_dom_sf"/>
</dbReference>
<dbReference type="GO" id="GO:0051087">
    <property type="term" value="F:protein-folding chaperone binding"/>
    <property type="evidence" value="ECO:0007669"/>
    <property type="project" value="TreeGrafter"/>
</dbReference>
<name>A0A2I0BAC8_9ASPA</name>
<feature type="compositionally biased region" description="Gly residues" evidence="2">
    <location>
        <begin position="111"/>
        <end position="122"/>
    </location>
</feature>
<feature type="region of interest" description="Disordered" evidence="2">
    <location>
        <begin position="111"/>
        <end position="181"/>
    </location>
</feature>
<dbReference type="CDD" id="cd10747">
    <property type="entry name" value="DnaJ_C"/>
    <property type="match status" value="1"/>
</dbReference>
<dbReference type="GO" id="GO:0005829">
    <property type="term" value="C:cytosol"/>
    <property type="evidence" value="ECO:0007669"/>
    <property type="project" value="TreeGrafter"/>
</dbReference>
<evidence type="ECO:0000259" key="3">
    <source>
        <dbReference type="PROSITE" id="PS50076"/>
    </source>
</evidence>
<dbReference type="InterPro" id="IPR002939">
    <property type="entry name" value="DnaJ_C"/>
</dbReference>
<dbReference type="Pfam" id="PF01556">
    <property type="entry name" value="DnaJ_C"/>
    <property type="match status" value="1"/>
</dbReference>
<sequence>MGDSRDFYEVLNIPKNSSPEQIRRAYKTLVRKWHPDKHPPSSKLEAEARFKAVAEAYEVLRISPLFRLIFPRISVSSFSIELGFDPSRSGGLQALHDPECRPMFGLFNVNGGGDGGVRGGSNRGRSTPPRSPTPARSPKFRSEESLPRNPSRDSKDIKFSSSSPRTGFASHSGSGRQQPPVVERKLECTLEELFYGCKKEISFSRDVVANGTVVQKEEKQRIKVKPGWKKGTKITFAGMGDEHPGCLPADVVFLITEKEHRFFKRVGNDLVLKVEVPLINALAGWTFSFRLISGEKMTLSFQDEIIHPGYEKVVHGHGMPVADEKGVRGDLRVKFHVRFPTELSKEQRARIKEVLNDCS</sequence>
<dbReference type="InterPro" id="IPR051339">
    <property type="entry name" value="DnaJ_subfamily_B"/>
</dbReference>
<keyword evidence="1" id="KW-0143">Chaperone</keyword>
<dbReference type="FunFam" id="2.60.260.20:FF:000041">
    <property type="entry name" value="HSP40/DnaJ peptide-binding protein"/>
    <property type="match status" value="1"/>
</dbReference>
<organism evidence="4 5">
    <name type="scientific">Apostasia shenzhenica</name>
    <dbReference type="NCBI Taxonomy" id="1088818"/>
    <lineage>
        <taxon>Eukaryota</taxon>
        <taxon>Viridiplantae</taxon>
        <taxon>Streptophyta</taxon>
        <taxon>Embryophyta</taxon>
        <taxon>Tracheophyta</taxon>
        <taxon>Spermatophyta</taxon>
        <taxon>Magnoliopsida</taxon>
        <taxon>Liliopsida</taxon>
        <taxon>Asparagales</taxon>
        <taxon>Orchidaceae</taxon>
        <taxon>Apostasioideae</taxon>
        <taxon>Apostasia</taxon>
    </lineage>
</organism>
<dbReference type="FunFam" id="2.60.260.20:FF:000015">
    <property type="entry name" value="Heat shock protein 40"/>
    <property type="match status" value="1"/>
</dbReference>
<protein>
    <submittedName>
        <fullName evidence="4">Chaperone protein dnaJ 2</fullName>
    </submittedName>
</protein>
<dbReference type="GO" id="GO:0005783">
    <property type="term" value="C:endoplasmic reticulum"/>
    <property type="evidence" value="ECO:0007669"/>
    <property type="project" value="UniProtKB-ARBA"/>
</dbReference>
<dbReference type="Gene3D" id="1.10.287.110">
    <property type="entry name" value="DnaJ domain"/>
    <property type="match status" value="1"/>
</dbReference>
<feature type="compositionally biased region" description="Low complexity" evidence="2">
    <location>
        <begin position="123"/>
        <end position="137"/>
    </location>
</feature>
<evidence type="ECO:0000256" key="2">
    <source>
        <dbReference type="SAM" id="MobiDB-lite"/>
    </source>
</evidence>
<dbReference type="SUPFAM" id="SSF49493">
    <property type="entry name" value="HSP40/DnaJ peptide-binding domain"/>
    <property type="match status" value="2"/>
</dbReference>
<dbReference type="Gene3D" id="2.60.260.20">
    <property type="entry name" value="Urease metallochaperone UreE, N-terminal domain"/>
    <property type="match status" value="2"/>
</dbReference>
<dbReference type="STRING" id="1088818.A0A2I0BAC8"/>
<dbReference type="GO" id="GO:0051082">
    <property type="term" value="F:unfolded protein binding"/>
    <property type="evidence" value="ECO:0007669"/>
    <property type="project" value="InterPro"/>
</dbReference>
<dbReference type="EMBL" id="KZ451900">
    <property type="protein sequence ID" value="PKA64757.1"/>
    <property type="molecule type" value="Genomic_DNA"/>
</dbReference>
<evidence type="ECO:0000256" key="1">
    <source>
        <dbReference type="ARBA" id="ARBA00023186"/>
    </source>
</evidence>
<dbReference type="SMART" id="SM00271">
    <property type="entry name" value="DnaJ"/>
    <property type="match status" value="1"/>
</dbReference>